<name>A0A6G1KRY8_9PLEO</name>
<dbReference type="EMBL" id="MU005764">
    <property type="protein sequence ID" value="KAF2715383.1"/>
    <property type="molecule type" value="Genomic_DNA"/>
</dbReference>
<sequence length="112" mass="12483">MKDSRLYTAGGLLLDPGASGARTAIPNPHDTPFHVAWTWQQKTMRLLSIPTTRVLVKNGNRSWWRSRGFHLLVVPLSKFPGRHTSSVHTLSQTCCMVQTWTKGLITATTVAE</sequence>
<evidence type="ECO:0000313" key="2">
    <source>
        <dbReference type="Proteomes" id="UP000799428"/>
    </source>
</evidence>
<gene>
    <name evidence="1" type="ORF">K504DRAFT_457553</name>
</gene>
<dbReference type="Proteomes" id="UP000799428">
    <property type="component" value="Unassembled WGS sequence"/>
</dbReference>
<keyword evidence="2" id="KW-1185">Reference proteome</keyword>
<organism evidence="1 2">
    <name type="scientific">Pleomassaria siparia CBS 279.74</name>
    <dbReference type="NCBI Taxonomy" id="1314801"/>
    <lineage>
        <taxon>Eukaryota</taxon>
        <taxon>Fungi</taxon>
        <taxon>Dikarya</taxon>
        <taxon>Ascomycota</taxon>
        <taxon>Pezizomycotina</taxon>
        <taxon>Dothideomycetes</taxon>
        <taxon>Pleosporomycetidae</taxon>
        <taxon>Pleosporales</taxon>
        <taxon>Pleomassariaceae</taxon>
        <taxon>Pleomassaria</taxon>
    </lineage>
</organism>
<reference evidence="1" key="1">
    <citation type="journal article" date="2020" name="Stud. Mycol.">
        <title>101 Dothideomycetes genomes: a test case for predicting lifestyles and emergence of pathogens.</title>
        <authorList>
            <person name="Haridas S."/>
            <person name="Albert R."/>
            <person name="Binder M."/>
            <person name="Bloem J."/>
            <person name="Labutti K."/>
            <person name="Salamov A."/>
            <person name="Andreopoulos B."/>
            <person name="Baker S."/>
            <person name="Barry K."/>
            <person name="Bills G."/>
            <person name="Bluhm B."/>
            <person name="Cannon C."/>
            <person name="Castanera R."/>
            <person name="Culley D."/>
            <person name="Daum C."/>
            <person name="Ezra D."/>
            <person name="Gonzalez J."/>
            <person name="Henrissat B."/>
            <person name="Kuo A."/>
            <person name="Liang C."/>
            <person name="Lipzen A."/>
            <person name="Lutzoni F."/>
            <person name="Magnuson J."/>
            <person name="Mondo S."/>
            <person name="Nolan M."/>
            <person name="Ohm R."/>
            <person name="Pangilinan J."/>
            <person name="Park H.-J."/>
            <person name="Ramirez L."/>
            <person name="Alfaro M."/>
            <person name="Sun H."/>
            <person name="Tritt A."/>
            <person name="Yoshinaga Y."/>
            <person name="Zwiers L.-H."/>
            <person name="Turgeon B."/>
            <person name="Goodwin S."/>
            <person name="Spatafora J."/>
            <person name="Crous P."/>
            <person name="Grigoriev I."/>
        </authorList>
    </citation>
    <scope>NUCLEOTIDE SEQUENCE</scope>
    <source>
        <strain evidence="1">CBS 279.74</strain>
    </source>
</reference>
<proteinExistence type="predicted"/>
<accession>A0A6G1KRY8</accession>
<dbReference type="AlphaFoldDB" id="A0A6G1KRY8"/>
<protein>
    <submittedName>
        <fullName evidence="1">Uncharacterized protein</fullName>
    </submittedName>
</protein>
<evidence type="ECO:0000313" key="1">
    <source>
        <dbReference type="EMBL" id="KAF2715383.1"/>
    </source>
</evidence>